<dbReference type="EMBL" id="BAAAID010000213">
    <property type="protein sequence ID" value="GAA0963925.1"/>
    <property type="molecule type" value="Genomic_DNA"/>
</dbReference>
<dbReference type="Proteomes" id="UP001500418">
    <property type="component" value="Unassembled WGS sequence"/>
</dbReference>
<accession>A0ABN1RU94</accession>
<sequence length="185" mass="20292">MKAAAATWLHDRGERARFDFAQPDGVPVGSVVDIRWRRGGLRVHLDQAVAPVWDEGSEPVPGMSVPVDRDTLIRRWYVHRIRLDSEGTARRVRIGTEAFARPIEWFALGRVRDDGARSIDAGSGADCAFPQHPTRLPVGSRQGQEGPGRARSSAGASAQAGRRPQGGVRPRCDPGVPRHRGPDRR</sequence>
<name>A0ABN1RU94_9ACTN</name>
<keyword evidence="3" id="KW-1185">Reference proteome</keyword>
<evidence type="ECO:0000256" key="1">
    <source>
        <dbReference type="SAM" id="MobiDB-lite"/>
    </source>
</evidence>
<proteinExistence type="predicted"/>
<evidence type="ECO:0000313" key="3">
    <source>
        <dbReference type="Proteomes" id="UP001500418"/>
    </source>
</evidence>
<gene>
    <name evidence="2" type="ORF">GCM10009575_099050</name>
</gene>
<organism evidence="2 3">
    <name type="scientific">Streptomyces rhizosphaericus</name>
    <dbReference type="NCBI Taxonomy" id="114699"/>
    <lineage>
        <taxon>Bacteria</taxon>
        <taxon>Bacillati</taxon>
        <taxon>Actinomycetota</taxon>
        <taxon>Actinomycetes</taxon>
        <taxon>Kitasatosporales</taxon>
        <taxon>Streptomycetaceae</taxon>
        <taxon>Streptomyces</taxon>
        <taxon>Streptomyces violaceusniger group</taxon>
    </lineage>
</organism>
<feature type="region of interest" description="Disordered" evidence="1">
    <location>
        <begin position="122"/>
        <end position="185"/>
    </location>
</feature>
<comment type="caution">
    <text evidence="2">The sequence shown here is derived from an EMBL/GenBank/DDBJ whole genome shotgun (WGS) entry which is preliminary data.</text>
</comment>
<feature type="compositionally biased region" description="Low complexity" evidence="1">
    <location>
        <begin position="147"/>
        <end position="167"/>
    </location>
</feature>
<evidence type="ECO:0000313" key="2">
    <source>
        <dbReference type="EMBL" id="GAA0963925.1"/>
    </source>
</evidence>
<reference evidence="2 3" key="1">
    <citation type="journal article" date="2019" name="Int. J. Syst. Evol. Microbiol.">
        <title>The Global Catalogue of Microorganisms (GCM) 10K type strain sequencing project: providing services to taxonomists for standard genome sequencing and annotation.</title>
        <authorList>
            <consortium name="The Broad Institute Genomics Platform"/>
            <consortium name="The Broad Institute Genome Sequencing Center for Infectious Disease"/>
            <person name="Wu L."/>
            <person name="Ma J."/>
        </authorList>
    </citation>
    <scope>NUCLEOTIDE SEQUENCE [LARGE SCALE GENOMIC DNA]</scope>
    <source>
        <strain evidence="2 3">JCM 11444</strain>
    </source>
</reference>
<protein>
    <submittedName>
        <fullName evidence="2">Uncharacterized protein</fullName>
    </submittedName>
</protein>